<dbReference type="EMBL" id="CAJJDO010000123">
    <property type="protein sequence ID" value="CAD8200071.1"/>
    <property type="molecule type" value="Genomic_DNA"/>
</dbReference>
<gene>
    <name evidence="1" type="ORF">PPENT_87.1.T1230107</name>
</gene>
<name>A0A8S1XGK5_9CILI</name>
<keyword evidence="2" id="KW-1185">Reference proteome</keyword>
<dbReference type="AlphaFoldDB" id="A0A8S1XGK5"/>
<dbReference type="Proteomes" id="UP000689195">
    <property type="component" value="Unassembled WGS sequence"/>
</dbReference>
<reference evidence="1" key="1">
    <citation type="submission" date="2021-01" db="EMBL/GenBank/DDBJ databases">
        <authorList>
            <consortium name="Genoscope - CEA"/>
            <person name="William W."/>
        </authorList>
    </citation>
    <scope>NUCLEOTIDE SEQUENCE</scope>
</reference>
<evidence type="ECO:0000313" key="2">
    <source>
        <dbReference type="Proteomes" id="UP000689195"/>
    </source>
</evidence>
<proteinExistence type="predicted"/>
<sequence length="131" mass="16065">MKWILELQKSSLDLRVEIQYGIFFMCIDDLKQFENAYIQKSLILNFQFKDIYIIKDIKQLHIDFALGFCNHYLKFGQMTIQYQKRNQHIYQQTLKKMENQIFLPKYNKIYKFSLLLKSQRMLKQSSKDLKY</sequence>
<accession>A0A8S1XGK5</accession>
<comment type="caution">
    <text evidence="1">The sequence shown here is derived from an EMBL/GenBank/DDBJ whole genome shotgun (WGS) entry which is preliminary data.</text>
</comment>
<organism evidence="1 2">
    <name type="scientific">Paramecium pentaurelia</name>
    <dbReference type="NCBI Taxonomy" id="43138"/>
    <lineage>
        <taxon>Eukaryota</taxon>
        <taxon>Sar</taxon>
        <taxon>Alveolata</taxon>
        <taxon>Ciliophora</taxon>
        <taxon>Intramacronucleata</taxon>
        <taxon>Oligohymenophorea</taxon>
        <taxon>Peniculida</taxon>
        <taxon>Parameciidae</taxon>
        <taxon>Paramecium</taxon>
    </lineage>
</organism>
<protein>
    <submittedName>
        <fullName evidence="1">Uncharacterized protein</fullName>
    </submittedName>
</protein>
<evidence type="ECO:0000313" key="1">
    <source>
        <dbReference type="EMBL" id="CAD8200071.1"/>
    </source>
</evidence>